<accession>A0A7W5Z561</accession>
<protein>
    <submittedName>
        <fullName evidence="2">Uncharacterized protein</fullName>
    </submittedName>
</protein>
<evidence type="ECO:0000313" key="2">
    <source>
        <dbReference type="EMBL" id="MBB3810385.1"/>
    </source>
</evidence>
<reference evidence="2 3" key="1">
    <citation type="submission" date="2020-08" db="EMBL/GenBank/DDBJ databases">
        <title>Genomic Encyclopedia of Type Strains, Phase IV (KMG-IV): sequencing the most valuable type-strain genomes for metagenomic binning, comparative biology and taxonomic classification.</title>
        <authorList>
            <person name="Goeker M."/>
        </authorList>
    </citation>
    <scope>NUCLEOTIDE SEQUENCE [LARGE SCALE GENOMIC DNA]</scope>
    <source>
        <strain evidence="2 3">DSM 28760</strain>
    </source>
</reference>
<keyword evidence="1" id="KW-0812">Transmembrane</keyword>
<keyword evidence="1" id="KW-1133">Transmembrane helix</keyword>
<gene>
    <name evidence="2" type="ORF">FHS81_002486</name>
</gene>
<keyword evidence="1" id="KW-0472">Membrane</keyword>
<dbReference type="Proteomes" id="UP000537592">
    <property type="component" value="Unassembled WGS sequence"/>
</dbReference>
<evidence type="ECO:0000313" key="3">
    <source>
        <dbReference type="Proteomes" id="UP000537592"/>
    </source>
</evidence>
<dbReference type="EMBL" id="JACICC010000006">
    <property type="protein sequence ID" value="MBB3810385.1"/>
    <property type="molecule type" value="Genomic_DNA"/>
</dbReference>
<sequence>MSMFYNILIINDIFIILHAVPLLVAQKIRYEKWDTEHLAADGIVHSTDLSQEPGRIVRMCGHSHMKTLSCEGHERGLFSP</sequence>
<evidence type="ECO:0000256" key="1">
    <source>
        <dbReference type="SAM" id="Phobius"/>
    </source>
</evidence>
<proteinExistence type="predicted"/>
<dbReference type="AlphaFoldDB" id="A0A7W5Z561"/>
<name>A0A7W5Z561_9HYPH</name>
<organism evidence="2 3">
    <name type="scientific">Pseudochelatococcus contaminans</name>
    <dbReference type="NCBI Taxonomy" id="1538103"/>
    <lineage>
        <taxon>Bacteria</taxon>
        <taxon>Pseudomonadati</taxon>
        <taxon>Pseudomonadota</taxon>
        <taxon>Alphaproteobacteria</taxon>
        <taxon>Hyphomicrobiales</taxon>
        <taxon>Chelatococcaceae</taxon>
        <taxon>Pseudochelatococcus</taxon>
    </lineage>
</organism>
<feature type="transmembrane region" description="Helical" evidence="1">
    <location>
        <begin position="6"/>
        <end position="25"/>
    </location>
</feature>
<keyword evidence="3" id="KW-1185">Reference proteome</keyword>
<comment type="caution">
    <text evidence="2">The sequence shown here is derived from an EMBL/GenBank/DDBJ whole genome shotgun (WGS) entry which is preliminary data.</text>
</comment>